<dbReference type="Proteomes" id="UP001610563">
    <property type="component" value="Unassembled WGS sequence"/>
</dbReference>
<name>A0ABR4GP08_9EURO</name>
<feature type="region of interest" description="Disordered" evidence="1">
    <location>
        <begin position="109"/>
        <end position="141"/>
    </location>
</feature>
<evidence type="ECO:0000256" key="1">
    <source>
        <dbReference type="SAM" id="MobiDB-lite"/>
    </source>
</evidence>
<dbReference type="EMBL" id="JBFTWV010000003">
    <property type="protein sequence ID" value="KAL2800672.1"/>
    <property type="molecule type" value="Genomic_DNA"/>
</dbReference>
<gene>
    <name evidence="2" type="ORF">BJX66DRAFT_332229</name>
</gene>
<feature type="compositionally biased region" description="Basic and acidic residues" evidence="1">
    <location>
        <begin position="118"/>
        <end position="128"/>
    </location>
</feature>
<sequence length="406" mass="45497">MRGRRGTLSSKLFGQHLNETLALLEGLMKPRNKVMGKIDCPSESRHHTDENDNQKWLAELADLDLGDVDTNTDDNVAQSNSIVSMASLLTRYVVNRPWIPMVAPKPLDAEQLNDETEEYRSVVEDDGHPAPPPSQPDRGKRSLLDYKDLADLLEPITSEQKPGENGVAYVTVNENILTASEISDIIADSDRRLGLAGFLPFVSEYRIPAGTLDFRRIERKTYESEGGITDQFLGYCHHWARNRPFNIYYLHFLSPLLLALQLILEVLGIQDIDAEERTQHPSVTALHFTALAAQSLTLIVQSNLRGLAVPFQFESMTSTVSDFVLEGANHSPSARKIYASSQKLSCLGDMLEKEVLVFDLKERDPQQRMDIVATPAQLAELTYGAPPSSWLGNATRRTPTPRPYWR</sequence>
<accession>A0ABR4GP08</accession>
<reference evidence="2 3" key="1">
    <citation type="submission" date="2024-07" db="EMBL/GenBank/DDBJ databases">
        <title>Section-level genome sequencing and comparative genomics of Aspergillus sections Usti and Cavernicolus.</title>
        <authorList>
            <consortium name="Lawrence Berkeley National Laboratory"/>
            <person name="Nybo J.L."/>
            <person name="Vesth T.C."/>
            <person name="Theobald S."/>
            <person name="Frisvad J.C."/>
            <person name="Larsen T.O."/>
            <person name="Kjaerboelling I."/>
            <person name="Rothschild-Mancinelli K."/>
            <person name="Lyhne E.K."/>
            <person name="Kogle M.E."/>
            <person name="Barry K."/>
            <person name="Clum A."/>
            <person name="Na H."/>
            <person name="Ledsgaard L."/>
            <person name="Lin J."/>
            <person name="Lipzen A."/>
            <person name="Kuo A."/>
            <person name="Riley R."/>
            <person name="Mondo S."/>
            <person name="Labutti K."/>
            <person name="Haridas S."/>
            <person name="Pangalinan J."/>
            <person name="Salamov A.A."/>
            <person name="Simmons B.A."/>
            <person name="Magnuson J.K."/>
            <person name="Chen J."/>
            <person name="Drula E."/>
            <person name="Henrissat B."/>
            <person name="Wiebenga A."/>
            <person name="Lubbers R.J."/>
            <person name="Gomes A.C."/>
            <person name="Makela M.R."/>
            <person name="Stajich J."/>
            <person name="Grigoriev I.V."/>
            <person name="Mortensen U.H."/>
            <person name="De Vries R.P."/>
            <person name="Baker S.E."/>
            <person name="Andersen M.R."/>
        </authorList>
    </citation>
    <scope>NUCLEOTIDE SEQUENCE [LARGE SCALE GENOMIC DNA]</scope>
    <source>
        <strain evidence="2 3">CBS 209.92</strain>
    </source>
</reference>
<comment type="caution">
    <text evidence="2">The sequence shown here is derived from an EMBL/GenBank/DDBJ whole genome shotgun (WGS) entry which is preliminary data.</text>
</comment>
<protein>
    <submittedName>
        <fullName evidence="2">Uncharacterized protein</fullName>
    </submittedName>
</protein>
<keyword evidence="3" id="KW-1185">Reference proteome</keyword>
<evidence type="ECO:0000313" key="2">
    <source>
        <dbReference type="EMBL" id="KAL2800672.1"/>
    </source>
</evidence>
<evidence type="ECO:0000313" key="3">
    <source>
        <dbReference type="Proteomes" id="UP001610563"/>
    </source>
</evidence>
<proteinExistence type="predicted"/>
<organism evidence="2 3">
    <name type="scientific">Aspergillus keveii</name>
    <dbReference type="NCBI Taxonomy" id="714993"/>
    <lineage>
        <taxon>Eukaryota</taxon>
        <taxon>Fungi</taxon>
        <taxon>Dikarya</taxon>
        <taxon>Ascomycota</taxon>
        <taxon>Pezizomycotina</taxon>
        <taxon>Eurotiomycetes</taxon>
        <taxon>Eurotiomycetidae</taxon>
        <taxon>Eurotiales</taxon>
        <taxon>Aspergillaceae</taxon>
        <taxon>Aspergillus</taxon>
        <taxon>Aspergillus subgen. Nidulantes</taxon>
    </lineage>
</organism>